<evidence type="ECO:0000313" key="3">
    <source>
        <dbReference type="EMBL" id="ORY00651.1"/>
    </source>
</evidence>
<evidence type="ECO:0000256" key="2">
    <source>
        <dbReference type="SAM" id="MobiDB-lite"/>
    </source>
</evidence>
<gene>
    <name evidence="3" type="ORF">BCR34DRAFT_592479</name>
</gene>
<feature type="region of interest" description="Disordered" evidence="2">
    <location>
        <begin position="125"/>
        <end position="445"/>
    </location>
</feature>
<dbReference type="EMBL" id="MCFA01000180">
    <property type="protein sequence ID" value="ORY00651.1"/>
    <property type="molecule type" value="Genomic_DNA"/>
</dbReference>
<feature type="compositionally biased region" description="Polar residues" evidence="2">
    <location>
        <begin position="399"/>
        <end position="424"/>
    </location>
</feature>
<feature type="region of interest" description="Disordered" evidence="2">
    <location>
        <begin position="31"/>
        <end position="59"/>
    </location>
</feature>
<feature type="compositionally biased region" description="Basic and acidic residues" evidence="2">
    <location>
        <begin position="265"/>
        <end position="314"/>
    </location>
</feature>
<accession>A0A1Y1YRJ3</accession>
<feature type="compositionally biased region" description="Basic and acidic residues" evidence="2">
    <location>
        <begin position="641"/>
        <end position="650"/>
    </location>
</feature>
<dbReference type="STRING" id="1231657.A0A1Y1YRJ3"/>
<feature type="compositionally biased region" description="Polar residues" evidence="2">
    <location>
        <begin position="365"/>
        <end position="382"/>
    </location>
</feature>
<feature type="compositionally biased region" description="Low complexity" evidence="2">
    <location>
        <begin position="955"/>
        <end position="970"/>
    </location>
</feature>
<name>A0A1Y1YRJ3_9PLEO</name>
<keyword evidence="1" id="KW-0175">Coiled coil</keyword>
<feature type="compositionally biased region" description="Basic and acidic residues" evidence="2">
    <location>
        <begin position="46"/>
        <end position="59"/>
    </location>
</feature>
<evidence type="ECO:0000256" key="1">
    <source>
        <dbReference type="SAM" id="Coils"/>
    </source>
</evidence>
<feature type="compositionally biased region" description="Low complexity" evidence="2">
    <location>
        <begin position="158"/>
        <end position="176"/>
    </location>
</feature>
<feature type="compositionally biased region" description="Polar residues" evidence="2">
    <location>
        <begin position="199"/>
        <end position="209"/>
    </location>
</feature>
<feature type="compositionally biased region" description="Basic and acidic residues" evidence="2">
    <location>
        <begin position="213"/>
        <end position="233"/>
    </location>
</feature>
<organism evidence="3 4">
    <name type="scientific">Clohesyomyces aquaticus</name>
    <dbReference type="NCBI Taxonomy" id="1231657"/>
    <lineage>
        <taxon>Eukaryota</taxon>
        <taxon>Fungi</taxon>
        <taxon>Dikarya</taxon>
        <taxon>Ascomycota</taxon>
        <taxon>Pezizomycotina</taxon>
        <taxon>Dothideomycetes</taxon>
        <taxon>Pleosporomycetidae</taxon>
        <taxon>Pleosporales</taxon>
        <taxon>Lindgomycetaceae</taxon>
        <taxon>Clohesyomyces</taxon>
    </lineage>
</organism>
<keyword evidence="4" id="KW-1185">Reference proteome</keyword>
<sequence>MGWWHRDSSLWCRSALHRYARRALRDNGAALRGPRCYSKPPPQPAADRKEGEEQDRPPHLTDLQWMQLRQYRRWTRRLEEHPYRMLFGASNDMLQGKGLKNWEWVYKVFPKWMLKDMDASSLVDLERERQRQTKGWKDETSSEFQTAENNPRPASHWSTGRTSSSTSTSPPDTTYPKKVNIENDRPSSVWGPRTLSHIVESSRNSSGVASPSDPRRPREYGEVESSRRAHKDNTPSSSRHIPSMYEDASSRDTYRRSHTTSPPENIREDSAASRKEASAREAAFIKEFLEDTGRAESSERPSKDWRQTVLERRASSGRVPLAPKNESNSMSSPREDQDDESQNRPTPKMKHMEQPGQKFWPAMSNRGQSSVEAQTPLSSESPAASGEDGGWDPKDFKSVQENTARFAQVSNRHSETGDWTQTTLEAPPPPSVRLHIPGMPISSVTPEMEKAMEELARKFEPRMESNTPSEVRKSDGGSPWYSVRSSETPGLMVHDEHAIPIGRPEWRSALRDEDYYASTTESAYRERGAKRTATPVRQKSTSEVLGQLPEDDIDFLSASDIRASMGTRKSKKESPDVTSKSRQELETEFKNAHKEDPAMHPMVEAMILNNAHVRRLENQLKEKGREIAPLGDVPVRGVQSELKEEEKEPAIKPCPAPTMASTTNLESESVLETSLNRMTKWLEAGSDALAKHFWSDPIREGDSKGGASLDPLLANIGTGLQKARNAIEGVTNELAVDIPGSSPLLKRLMANERDVFATLDGLFRFQRYQQDASSETLAAPSAEKRQSQIRRLRQDLKKTEEEYEEACRSFEGVWPPATVSAMVARRLSSGADLLQKNAKLTRRLILGLQERLETLQGDPSLPLFQELGHRLLTLHDTQIALVKLLQHAHVIHGINVSWKPLEAVSRATAVEETRLGSSNAVNQFEEGIANQRQDQPKVEPDNDPETTTTQPSTVAAQSSPAEEEFSSPPSHQHVVSEYP</sequence>
<reference evidence="3 4" key="1">
    <citation type="submission" date="2016-07" db="EMBL/GenBank/DDBJ databases">
        <title>Pervasive Adenine N6-methylation of Active Genes in Fungi.</title>
        <authorList>
            <consortium name="DOE Joint Genome Institute"/>
            <person name="Mondo S.J."/>
            <person name="Dannebaum R.O."/>
            <person name="Kuo R.C."/>
            <person name="Labutti K."/>
            <person name="Haridas S."/>
            <person name="Kuo A."/>
            <person name="Salamov A."/>
            <person name="Ahrendt S.R."/>
            <person name="Lipzen A."/>
            <person name="Sullivan W."/>
            <person name="Andreopoulos W.B."/>
            <person name="Clum A."/>
            <person name="Lindquist E."/>
            <person name="Daum C."/>
            <person name="Ramamoorthy G.K."/>
            <person name="Gryganskyi A."/>
            <person name="Culley D."/>
            <person name="Magnuson J.K."/>
            <person name="James T.Y."/>
            <person name="O'Malley M.A."/>
            <person name="Stajich J.E."/>
            <person name="Spatafora J.W."/>
            <person name="Visel A."/>
            <person name="Grigoriev I.V."/>
        </authorList>
    </citation>
    <scope>NUCLEOTIDE SEQUENCE [LARGE SCALE GENOMIC DNA]</scope>
    <source>
        <strain evidence="3 4">CBS 115471</strain>
    </source>
</reference>
<feature type="region of interest" description="Disordered" evidence="2">
    <location>
        <begin position="459"/>
        <end position="486"/>
    </location>
</feature>
<feature type="region of interest" description="Disordered" evidence="2">
    <location>
        <begin position="641"/>
        <end position="666"/>
    </location>
</feature>
<feature type="non-terminal residue" evidence="3">
    <location>
        <position position="979"/>
    </location>
</feature>
<comment type="caution">
    <text evidence="3">The sequence shown here is derived from an EMBL/GenBank/DDBJ whole genome shotgun (WGS) entry which is preliminary data.</text>
</comment>
<dbReference type="AlphaFoldDB" id="A0A1Y1YRJ3"/>
<feature type="region of interest" description="Disordered" evidence="2">
    <location>
        <begin position="926"/>
        <end position="979"/>
    </location>
</feature>
<protein>
    <submittedName>
        <fullName evidence="3">Uncharacterized protein</fullName>
    </submittedName>
</protein>
<feature type="coiled-coil region" evidence="1">
    <location>
        <begin position="782"/>
        <end position="809"/>
    </location>
</feature>
<feature type="compositionally biased region" description="Polar residues" evidence="2">
    <location>
        <begin position="945"/>
        <end position="954"/>
    </location>
</feature>
<dbReference type="Proteomes" id="UP000193144">
    <property type="component" value="Unassembled WGS sequence"/>
</dbReference>
<feature type="compositionally biased region" description="Basic and acidic residues" evidence="2">
    <location>
        <begin position="572"/>
        <end position="585"/>
    </location>
</feature>
<evidence type="ECO:0000313" key="4">
    <source>
        <dbReference type="Proteomes" id="UP000193144"/>
    </source>
</evidence>
<dbReference type="OrthoDB" id="3946750at2759"/>
<feature type="compositionally biased region" description="Basic and acidic residues" evidence="2">
    <location>
        <begin position="125"/>
        <end position="140"/>
    </location>
</feature>
<proteinExistence type="predicted"/>
<feature type="region of interest" description="Disordered" evidence="2">
    <location>
        <begin position="564"/>
        <end position="585"/>
    </location>
</feature>